<dbReference type="InterPro" id="IPR029045">
    <property type="entry name" value="ClpP/crotonase-like_dom_sf"/>
</dbReference>
<comment type="caution">
    <text evidence="3">The sequence shown here is derived from an EMBL/GenBank/DDBJ whole genome shotgun (WGS) entry which is preliminary data.</text>
</comment>
<evidence type="ECO:0000256" key="1">
    <source>
        <dbReference type="ARBA" id="ARBA00005254"/>
    </source>
</evidence>
<dbReference type="SUPFAM" id="SSF52096">
    <property type="entry name" value="ClpP/crotonase"/>
    <property type="match status" value="1"/>
</dbReference>
<dbReference type="InterPro" id="IPR018376">
    <property type="entry name" value="Enoyl-CoA_hyd/isom_CS"/>
</dbReference>
<sequence length="291" mass="31799">MTDYHSIRYTVVGRIATITLNRPERLNAIDRHMPQEIEAAVRQANDDDAVHVIVVQGAGRAFCAGYDLAEFAETPGQNPGVQDMPWDPMLDFRFMYANTQAFMSLYRSYKPTIAKIRGHAVAGGSDIATCCDLIVMAEDARIGYPPARVWGCPSVGLWVFRVGPQIAKRLLFTGDLIDGRTAVDYGLALEAVPDAHLDAAVDALAGRICGVPKNQLMMMKLMVNSALDNQGLTTTQQMATLFDGIARHSPEGLWWKARAETVGFKQAVAERDSGAPIAAEAEKRLPAWPVP</sequence>
<comment type="similarity">
    <text evidence="1 2">Belongs to the enoyl-CoA hydratase/isomerase family.</text>
</comment>
<dbReference type="AlphaFoldDB" id="A0A4R3MIG2"/>
<accession>A0A4R3MIG2</accession>
<evidence type="ECO:0000313" key="4">
    <source>
        <dbReference type="Proteomes" id="UP000295678"/>
    </source>
</evidence>
<dbReference type="InterPro" id="IPR001753">
    <property type="entry name" value="Enoyl-CoA_hydra/iso"/>
</dbReference>
<dbReference type="Proteomes" id="UP000295678">
    <property type="component" value="Unassembled WGS sequence"/>
</dbReference>
<dbReference type="CDD" id="cd06558">
    <property type="entry name" value="crotonase-like"/>
    <property type="match status" value="1"/>
</dbReference>
<dbReference type="EMBL" id="SMAK01000001">
    <property type="protein sequence ID" value="TCT13661.1"/>
    <property type="molecule type" value="Genomic_DNA"/>
</dbReference>
<dbReference type="Pfam" id="PF00378">
    <property type="entry name" value="ECH_1"/>
    <property type="match status" value="1"/>
</dbReference>
<reference evidence="3 4" key="1">
    <citation type="submission" date="2019-03" db="EMBL/GenBank/DDBJ databases">
        <title>Genomic Encyclopedia of Type Strains, Phase IV (KMG-IV): sequencing the most valuable type-strain genomes for metagenomic binning, comparative biology and taxonomic classification.</title>
        <authorList>
            <person name="Goeker M."/>
        </authorList>
    </citation>
    <scope>NUCLEOTIDE SEQUENCE [LARGE SCALE GENOMIC DNA]</scope>
    <source>
        <strain evidence="3 4">DSM 19345</strain>
    </source>
</reference>
<dbReference type="Gene3D" id="3.90.226.10">
    <property type="entry name" value="2-enoyl-CoA Hydratase, Chain A, domain 1"/>
    <property type="match status" value="1"/>
</dbReference>
<dbReference type="OrthoDB" id="9795613at2"/>
<dbReference type="RefSeq" id="WP_132805024.1">
    <property type="nucleotide sequence ID" value="NZ_SMAK01000001.1"/>
</dbReference>
<dbReference type="PROSITE" id="PS00166">
    <property type="entry name" value="ENOYL_COA_HYDRATASE"/>
    <property type="match status" value="1"/>
</dbReference>
<gene>
    <name evidence="3" type="ORF">EDC22_101532</name>
</gene>
<dbReference type="NCBIfam" id="NF006128">
    <property type="entry name" value="PRK08272.1"/>
    <property type="match status" value="1"/>
</dbReference>
<dbReference type="PANTHER" id="PTHR43802">
    <property type="entry name" value="ENOYL-COA HYDRATASE"/>
    <property type="match status" value="1"/>
</dbReference>
<protein>
    <submittedName>
        <fullName evidence="3">Enoyl-CoA hydratase</fullName>
    </submittedName>
</protein>
<proteinExistence type="inferred from homology"/>
<organism evidence="3 4">
    <name type="scientific">Tepidamorphus gemmatus</name>
    <dbReference type="NCBI Taxonomy" id="747076"/>
    <lineage>
        <taxon>Bacteria</taxon>
        <taxon>Pseudomonadati</taxon>
        <taxon>Pseudomonadota</taxon>
        <taxon>Alphaproteobacteria</taxon>
        <taxon>Hyphomicrobiales</taxon>
        <taxon>Tepidamorphaceae</taxon>
        <taxon>Tepidamorphus</taxon>
    </lineage>
</organism>
<keyword evidence="4" id="KW-1185">Reference proteome</keyword>
<dbReference type="PANTHER" id="PTHR43802:SF1">
    <property type="entry name" value="IP11341P-RELATED"/>
    <property type="match status" value="1"/>
</dbReference>
<evidence type="ECO:0000313" key="3">
    <source>
        <dbReference type="EMBL" id="TCT13661.1"/>
    </source>
</evidence>
<evidence type="ECO:0000256" key="2">
    <source>
        <dbReference type="RuleBase" id="RU003707"/>
    </source>
</evidence>
<name>A0A4R3MIG2_9HYPH</name>
<dbReference type="GO" id="GO:0003824">
    <property type="term" value="F:catalytic activity"/>
    <property type="evidence" value="ECO:0007669"/>
    <property type="project" value="InterPro"/>
</dbReference>